<dbReference type="PIRSF" id="PIRSF000451">
    <property type="entry name" value="PKS_III"/>
    <property type="match status" value="1"/>
</dbReference>
<comment type="similarity">
    <text evidence="1">Belongs to the thiolase-like superfamily. Chalcone/stilbene synthases family.</text>
</comment>
<proteinExistence type="inferred from homology"/>
<dbReference type="RefSeq" id="WP_144323158.1">
    <property type="nucleotide sequence ID" value="NZ_CP040916.1"/>
</dbReference>
<evidence type="ECO:0000259" key="5">
    <source>
        <dbReference type="Pfam" id="PF02797"/>
    </source>
</evidence>
<evidence type="ECO:0000313" key="6">
    <source>
        <dbReference type="EMBL" id="QDQ15958.1"/>
    </source>
</evidence>
<evidence type="ECO:0000256" key="2">
    <source>
        <dbReference type="ARBA" id="ARBA00022679"/>
    </source>
</evidence>
<gene>
    <name evidence="6" type="ORF">FH965_39920</name>
</gene>
<evidence type="ECO:0000313" key="7">
    <source>
        <dbReference type="Proteomes" id="UP000316806"/>
    </source>
</evidence>
<evidence type="ECO:0000259" key="4">
    <source>
        <dbReference type="Pfam" id="PF00195"/>
    </source>
</evidence>
<evidence type="ECO:0000256" key="1">
    <source>
        <dbReference type="ARBA" id="ARBA00005531"/>
    </source>
</evidence>
<dbReference type="InterPro" id="IPR016039">
    <property type="entry name" value="Thiolase-like"/>
</dbReference>
<dbReference type="PANTHER" id="PTHR11877">
    <property type="entry name" value="HYDROXYMETHYLGLUTARYL-COA SYNTHASE"/>
    <property type="match status" value="1"/>
</dbReference>
<dbReference type="PANTHER" id="PTHR11877:SF46">
    <property type="entry name" value="TYPE III POLYKETIDE SYNTHASE A"/>
    <property type="match status" value="1"/>
</dbReference>
<dbReference type="InterPro" id="IPR011141">
    <property type="entry name" value="Polyketide_synthase_type-III"/>
</dbReference>
<reference evidence="6 7" key="1">
    <citation type="journal article" date="2019" name="J. Ind. Microbiol. Biotechnol.">
        <title>The complete genomic sequence of Streptomyces spectabilis NRRL-2792 and identification of secondary metabolite biosynthetic gene clusters.</title>
        <authorList>
            <person name="Sinha A."/>
            <person name="Phillips-Salemka S."/>
            <person name="Niraula T.A."/>
            <person name="Short K.A."/>
            <person name="Niraula N.P."/>
        </authorList>
    </citation>
    <scope>NUCLEOTIDE SEQUENCE [LARGE SCALE GENOMIC DNA]</scope>
    <source>
        <strain evidence="6 7">NRRL 2792</strain>
    </source>
</reference>
<feature type="domain" description="Chalcone/stilbene synthase N-terminal" evidence="4">
    <location>
        <begin position="65"/>
        <end position="204"/>
    </location>
</feature>
<protein>
    <submittedName>
        <fullName evidence="6">PhlD</fullName>
    </submittedName>
</protein>
<organism evidence="6 7">
    <name type="scientific">Streptomyces spectabilis</name>
    <dbReference type="NCBI Taxonomy" id="68270"/>
    <lineage>
        <taxon>Bacteria</taxon>
        <taxon>Bacillati</taxon>
        <taxon>Actinomycetota</taxon>
        <taxon>Actinomycetes</taxon>
        <taxon>Kitasatosporales</taxon>
        <taxon>Streptomycetaceae</taxon>
        <taxon>Streptomyces</taxon>
    </lineage>
</organism>
<dbReference type="Pfam" id="PF02797">
    <property type="entry name" value="Chal_sti_synt_C"/>
    <property type="match status" value="1"/>
</dbReference>
<dbReference type="Gene3D" id="3.40.47.10">
    <property type="match status" value="2"/>
</dbReference>
<dbReference type="SUPFAM" id="SSF53901">
    <property type="entry name" value="Thiolase-like"/>
    <property type="match status" value="2"/>
</dbReference>
<dbReference type="EMBL" id="CP040916">
    <property type="protein sequence ID" value="QDQ15958.1"/>
    <property type="molecule type" value="Genomic_DNA"/>
</dbReference>
<dbReference type="GO" id="GO:0030639">
    <property type="term" value="P:polyketide biosynthetic process"/>
    <property type="evidence" value="ECO:0007669"/>
    <property type="project" value="TreeGrafter"/>
</dbReference>
<dbReference type="GO" id="GO:0016747">
    <property type="term" value="F:acyltransferase activity, transferring groups other than amino-acyl groups"/>
    <property type="evidence" value="ECO:0007669"/>
    <property type="project" value="InterPro"/>
</dbReference>
<name>A0A516RJW5_STRST</name>
<keyword evidence="2" id="KW-0808">Transferase</keyword>
<dbReference type="InterPro" id="IPR012328">
    <property type="entry name" value="Chalcone/stilbene_synt_C"/>
</dbReference>
<feature type="domain" description="Chalcone/stilbene synthase C-terminal" evidence="5">
    <location>
        <begin position="212"/>
        <end position="340"/>
    </location>
</feature>
<dbReference type="Proteomes" id="UP000316806">
    <property type="component" value="Chromosome"/>
</dbReference>
<feature type="active site" description="Acyl-thioester intermediate" evidence="3">
    <location>
        <position position="141"/>
    </location>
</feature>
<accession>A0A516RJW5</accession>
<sequence>MAYVTRPSIVLPEHEIPTSAIVRDIIDSLPPDPQLPSPAVINRWAVNLKVDTRRFVAPLEVVSRTGTVTGRNNHALPVMYRMATTAACDALDAVGLDRTDVDCVITSHSTTPATPGLDVHLVNELDLRPDVMRMPATQLGCVGGAHALAWAARLVDAMPGLRVLVVIGEALSTVYRRDKNDPAGILYRMLFGDGAGACVVSSDPRNACLEVRGSWQQVVPNTVDSYTLEVEPAGLHFTSEKWAPDGVNHLMGPLWEWLHKTDPYWVPEVVIAHPGGPRILEDATKGLGCAPELLTHSWESLRTRGNLGGVAVLDVLARTAVSAPPHGSRTLVLGIGPGLTGAAVEGRWHNPTTSQEGAE</sequence>
<evidence type="ECO:0000256" key="3">
    <source>
        <dbReference type="PIRSR" id="PIRSR000451-1"/>
    </source>
</evidence>
<dbReference type="AlphaFoldDB" id="A0A516RJW5"/>
<dbReference type="Pfam" id="PF00195">
    <property type="entry name" value="Chal_sti_synt_N"/>
    <property type="match status" value="1"/>
</dbReference>
<dbReference type="InterPro" id="IPR001099">
    <property type="entry name" value="Chalcone/stilbene_synt_N"/>
</dbReference>